<reference evidence="5 6" key="1">
    <citation type="journal article" date="2018" name="BMC Genomics">
        <title>Comparative genome analyses reveal sequence features reflecting distinct modes of host-adaptation between dicot and monocot powdery mildew.</title>
        <authorList>
            <person name="Wu Y."/>
            <person name="Ma X."/>
            <person name="Pan Z."/>
            <person name="Kale S.D."/>
            <person name="Song Y."/>
            <person name="King H."/>
            <person name="Zhang Q."/>
            <person name="Presley C."/>
            <person name="Deng X."/>
            <person name="Wei C.I."/>
            <person name="Xiao S."/>
        </authorList>
    </citation>
    <scope>NUCLEOTIDE SEQUENCE [LARGE SCALE GENOMIC DNA]</scope>
    <source>
        <strain evidence="5">UMSG2</strain>
    </source>
</reference>
<dbReference type="Proteomes" id="UP000286134">
    <property type="component" value="Unassembled WGS sequence"/>
</dbReference>
<organism evidence="5 6">
    <name type="scientific">Erysiphe neolycopersici</name>
    <dbReference type="NCBI Taxonomy" id="212602"/>
    <lineage>
        <taxon>Eukaryota</taxon>
        <taxon>Fungi</taxon>
        <taxon>Dikarya</taxon>
        <taxon>Ascomycota</taxon>
        <taxon>Pezizomycotina</taxon>
        <taxon>Leotiomycetes</taxon>
        <taxon>Erysiphales</taxon>
        <taxon>Erysiphaceae</taxon>
        <taxon>Erysiphe</taxon>
    </lineage>
</organism>
<feature type="region of interest" description="Disordered" evidence="1">
    <location>
        <begin position="232"/>
        <end position="257"/>
    </location>
</feature>
<evidence type="ECO:0000256" key="2">
    <source>
        <dbReference type="SAM" id="Phobius"/>
    </source>
</evidence>
<feature type="signal peptide" evidence="3">
    <location>
        <begin position="1"/>
        <end position="26"/>
    </location>
</feature>
<keyword evidence="2" id="KW-1133">Transmembrane helix</keyword>
<feature type="domain" description="DUF7728" evidence="4">
    <location>
        <begin position="65"/>
        <end position="185"/>
    </location>
</feature>
<keyword evidence="6" id="KW-1185">Reference proteome</keyword>
<protein>
    <recommendedName>
        <fullName evidence="4">DUF7728 domain-containing protein</fullName>
    </recommendedName>
</protein>
<gene>
    <name evidence="5" type="ORF">OnM2_105010</name>
</gene>
<keyword evidence="2" id="KW-0812">Transmembrane</keyword>
<keyword evidence="2" id="KW-0472">Membrane</keyword>
<evidence type="ECO:0000256" key="3">
    <source>
        <dbReference type="SAM" id="SignalP"/>
    </source>
</evidence>
<sequence>MICRAFTVSVFSACLSQALLLPPSLSTDETFLIESLVAQDHDLADKWLVELDYPIIPEGLNLMSDMSPNQLKSILELNFTVQQHKDTDLLMLNELPIYPFMSRGEDIIETLTVPHRIKNEDKTWEYTTLADLGYSVSALPTTQNLGPQEAAIKVDFFKKTDQLFDKIQSIDLQLLTEPSGKLMIQLPQIDVSRPPNINNIDPNEKCTSFLCKAEMKLSNVFKKVKGTLKPCHKPAQHHEYHGHRNSTPHPHKSQPHHNLEHHHLTHYSHLNGNMSIHVQNKKEGFFYSTILPFLGPEVMAILVGATAALGAMLLGYIAIYIWTFLRHRKLNKYTLIRQSDIEDTEVDMSNEFLLADENSEKIG</sequence>
<evidence type="ECO:0000313" key="6">
    <source>
        <dbReference type="Proteomes" id="UP000286134"/>
    </source>
</evidence>
<dbReference type="PANTHER" id="PTHR40622">
    <property type="match status" value="1"/>
</dbReference>
<dbReference type="Pfam" id="PF24854">
    <property type="entry name" value="DUF7728"/>
    <property type="match status" value="1"/>
</dbReference>
<evidence type="ECO:0000259" key="4">
    <source>
        <dbReference type="Pfam" id="PF24854"/>
    </source>
</evidence>
<proteinExistence type="predicted"/>
<accession>A0A420H7M3</accession>
<dbReference type="OrthoDB" id="5409353at2759"/>
<name>A0A420H7M3_9PEZI</name>
<dbReference type="InterPro" id="IPR056145">
    <property type="entry name" value="DUF7728"/>
</dbReference>
<dbReference type="AlphaFoldDB" id="A0A420H7M3"/>
<dbReference type="EMBL" id="MCFK01010578">
    <property type="protein sequence ID" value="RKF53393.1"/>
    <property type="molecule type" value="Genomic_DNA"/>
</dbReference>
<keyword evidence="3" id="KW-0732">Signal</keyword>
<feature type="compositionally biased region" description="Basic residues" evidence="1">
    <location>
        <begin position="232"/>
        <end position="256"/>
    </location>
</feature>
<feature type="chain" id="PRO_5019365425" description="DUF7728 domain-containing protein" evidence="3">
    <location>
        <begin position="27"/>
        <end position="363"/>
    </location>
</feature>
<evidence type="ECO:0000256" key="1">
    <source>
        <dbReference type="SAM" id="MobiDB-lite"/>
    </source>
</evidence>
<feature type="transmembrane region" description="Helical" evidence="2">
    <location>
        <begin position="298"/>
        <end position="322"/>
    </location>
</feature>
<comment type="caution">
    <text evidence="5">The sequence shown here is derived from an EMBL/GenBank/DDBJ whole genome shotgun (WGS) entry which is preliminary data.</text>
</comment>
<dbReference type="PANTHER" id="PTHR40622:SF1">
    <property type="match status" value="1"/>
</dbReference>
<evidence type="ECO:0000313" key="5">
    <source>
        <dbReference type="EMBL" id="RKF53393.1"/>
    </source>
</evidence>